<gene>
    <name evidence="2" type="ORF">METBIDRAFT_11618</name>
</gene>
<keyword evidence="3" id="KW-1185">Reference proteome</keyword>
<comment type="caution">
    <text evidence="2">The sequence shown here is derived from an EMBL/GenBank/DDBJ whole genome shotgun (WGS) entry which is preliminary data.</text>
</comment>
<dbReference type="RefSeq" id="XP_018711541.1">
    <property type="nucleotide sequence ID" value="XM_018854034.1"/>
</dbReference>
<evidence type="ECO:0000256" key="1">
    <source>
        <dbReference type="SAM" id="MobiDB-lite"/>
    </source>
</evidence>
<feature type="region of interest" description="Disordered" evidence="1">
    <location>
        <begin position="92"/>
        <end position="163"/>
    </location>
</feature>
<reference evidence="2 3" key="1">
    <citation type="submission" date="2016-05" db="EMBL/GenBank/DDBJ databases">
        <title>Comparative genomics of biotechnologically important yeasts.</title>
        <authorList>
            <consortium name="DOE Joint Genome Institute"/>
            <person name="Riley R."/>
            <person name="Haridas S."/>
            <person name="Wolfe K.H."/>
            <person name="Lopes M.R."/>
            <person name="Hittinger C.T."/>
            <person name="Goker M."/>
            <person name="Salamov A."/>
            <person name="Wisecaver J."/>
            <person name="Long T.M."/>
            <person name="Aerts A.L."/>
            <person name="Barry K."/>
            <person name="Choi C."/>
            <person name="Clum A."/>
            <person name="Coughlan A.Y."/>
            <person name="Deshpande S."/>
            <person name="Douglass A.P."/>
            <person name="Hanson S.J."/>
            <person name="Klenk H.-P."/>
            <person name="LaButti K."/>
            <person name="Lapidus A."/>
            <person name="Lindquist E."/>
            <person name="Lipzen A."/>
            <person name="Meier-kolthoff J.P."/>
            <person name="Ohm R.A."/>
            <person name="Otillar R.P."/>
            <person name="Pangilinan J."/>
            <person name="Peng Y."/>
            <person name="Rokas A."/>
            <person name="Rosa C.A."/>
            <person name="Scheuner C."/>
            <person name="Sibirny A.A."/>
            <person name="Slot J.C."/>
            <person name="Stielow J.B."/>
            <person name="Sun H."/>
            <person name="Kurtzman C.P."/>
            <person name="Blackwell M."/>
            <person name="Grigoriev I.V."/>
            <person name="Jeffries T.W."/>
        </authorList>
    </citation>
    <scope>NUCLEOTIDE SEQUENCE [LARGE SCALE GENOMIC DNA]</scope>
    <source>
        <strain evidence="2 3">NRRL YB-4993</strain>
    </source>
</reference>
<protein>
    <submittedName>
        <fullName evidence="2">Uncharacterized protein</fullName>
    </submittedName>
</protein>
<dbReference type="GeneID" id="30027010"/>
<feature type="compositionally biased region" description="Polar residues" evidence="1">
    <location>
        <begin position="8"/>
        <end position="18"/>
    </location>
</feature>
<accession>A0A1A0HAJ4</accession>
<dbReference type="Proteomes" id="UP000092555">
    <property type="component" value="Unassembled WGS sequence"/>
</dbReference>
<organism evidence="2 3">
    <name type="scientific">Metschnikowia bicuspidata var. bicuspidata NRRL YB-4993</name>
    <dbReference type="NCBI Taxonomy" id="869754"/>
    <lineage>
        <taxon>Eukaryota</taxon>
        <taxon>Fungi</taxon>
        <taxon>Dikarya</taxon>
        <taxon>Ascomycota</taxon>
        <taxon>Saccharomycotina</taxon>
        <taxon>Pichiomycetes</taxon>
        <taxon>Metschnikowiaceae</taxon>
        <taxon>Metschnikowia</taxon>
    </lineage>
</organism>
<evidence type="ECO:0000313" key="2">
    <source>
        <dbReference type="EMBL" id="OBA21031.1"/>
    </source>
</evidence>
<sequence length="163" mass="17157">MAAKWTCAHQNAGCSASASWPVCSSRETEPTQPPSPPVRARHSQQGLQLCVSSSPARAFRGQAGFFFENGAAAEAPAGGAVVRGPIRVGRSPILQSVKPEPSPHLPPPTHATRPDASPQPPRVPVPIANTPLLFSAAEKAPVPHLPRPPSYPTSVRGHTPRRL</sequence>
<dbReference type="EMBL" id="LXTC01000003">
    <property type="protein sequence ID" value="OBA21031.1"/>
    <property type="molecule type" value="Genomic_DNA"/>
</dbReference>
<evidence type="ECO:0000313" key="3">
    <source>
        <dbReference type="Proteomes" id="UP000092555"/>
    </source>
</evidence>
<proteinExistence type="predicted"/>
<feature type="region of interest" description="Disordered" evidence="1">
    <location>
        <begin position="1"/>
        <end position="49"/>
    </location>
</feature>
<dbReference type="AlphaFoldDB" id="A0A1A0HAJ4"/>
<feature type="compositionally biased region" description="Pro residues" evidence="1">
    <location>
        <begin position="100"/>
        <end position="109"/>
    </location>
</feature>
<name>A0A1A0HAJ4_9ASCO</name>